<comment type="caution">
    <text evidence="3">The sequence shown here is derived from an EMBL/GenBank/DDBJ whole genome shotgun (WGS) entry which is preliminary data.</text>
</comment>
<organism evidence="3 4">
    <name type="scientific">Vitis vinifera</name>
    <name type="common">Grape</name>
    <dbReference type="NCBI Taxonomy" id="29760"/>
    <lineage>
        <taxon>Eukaryota</taxon>
        <taxon>Viridiplantae</taxon>
        <taxon>Streptophyta</taxon>
        <taxon>Embryophyta</taxon>
        <taxon>Tracheophyta</taxon>
        <taxon>Spermatophyta</taxon>
        <taxon>Magnoliopsida</taxon>
        <taxon>eudicotyledons</taxon>
        <taxon>Gunneridae</taxon>
        <taxon>Pentapetalae</taxon>
        <taxon>rosids</taxon>
        <taxon>Vitales</taxon>
        <taxon>Vitaceae</taxon>
        <taxon>Viteae</taxon>
        <taxon>Vitis</taxon>
    </lineage>
</organism>
<evidence type="ECO:0000313" key="3">
    <source>
        <dbReference type="EMBL" id="RVW66347.1"/>
    </source>
</evidence>
<evidence type="ECO:0000256" key="2">
    <source>
        <dbReference type="SAM" id="MobiDB-lite"/>
    </source>
</evidence>
<proteinExistence type="predicted"/>
<accession>A0A438G2C0</accession>
<dbReference type="PANTHER" id="PTHR33499">
    <property type="entry name" value="OS12G0282400 PROTEIN-RELATED"/>
    <property type="match status" value="1"/>
</dbReference>
<protein>
    <recommendedName>
        <fullName evidence="5">Transposase, Ptta/En/Spm, plant</fullName>
    </recommendedName>
</protein>
<dbReference type="Proteomes" id="UP000288805">
    <property type="component" value="Unassembled WGS sequence"/>
</dbReference>
<evidence type="ECO:0008006" key="5">
    <source>
        <dbReference type="Google" id="ProtNLM"/>
    </source>
</evidence>
<keyword evidence="1" id="KW-0175">Coiled coil</keyword>
<dbReference type="PANTHER" id="PTHR33499:SF11">
    <property type="entry name" value="NO APICAL MERISTEM-ASSOCIATED C-TERMINAL DOMAIN-CONTAINING PROTEIN"/>
    <property type="match status" value="1"/>
</dbReference>
<dbReference type="Pfam" id="PF03004">
    <property type="entry name" value="Transposase_24"/>
    <property type="match status" value="1"/>
</dbReference>
<dbReference type="AlphaFoldDB" id="A0A438G2C0"/>
<feature type="compositionally biased region" description="Low complexity" evidence="2">
    <location>
        <begin position="13"/>
        <end position="23"/>
    </location>
</feature>
<feature type="compositionally biased region" description="Low complexity" evidence="2">
    <location>
        <begin position="32"/>
        <end position="43"/>
    </location>
</feature>
<feature type="region of interest" description="Disordered" evidence="2">
    <location>
        <begin position="1"/>
        <end position="57"/>
    </location>
</feature>
<feature type="coiled-coil region" evidence="1">
    <location>
        <begin position="309"/>
        <end position="343"/>
    </location>
</feature>
<dbReference type="InterPro" id="IPR004252">
    <property type="entry name" value="Probable_transposase_24"/>
</dbReference>
<evidence type="ECO:0000256" key="1">
    <source>
        <dbReference type="SAM" id="Coils"/>
    </source>
</evidence>
<name>A0A438G2C0_VITVI</name>
<dbReference type="EMBL" id="QGNW01000666">
    <property type="protein sequence ID" value="RVW66347.1"/>
    <property type="molecule type" value="Genomic_DNA"/>
</dbReference>
<gene>
    <name evidence="3" type="ORF">CK203_065231</name>
</gene>
<sequence length="367" mass="42439">MAPGRKRSPSELTQPPTTTPMTPFYVDVPMHTSNEGTSSSNGGKPLPITIKPSDGKQTGKYCEKLSNEIGLTVRQHAPVRVEKWKQMPRAEINTMLDRIKFFPCLTMKEKFALDLTQEHVKKSLEKQLSDRFRNWRCDLHKHFKKFPTVVEAKRNPHESVSNQEDWDYLCDRFSSEEFKRRSAINSVNRSKMPFHHRGGSRSFIQHGLQVSTENGEMVGQIELFKLVHWKSQDGWINQEARDYYEKMLELQRQPIAEGAVAMTEAEICERVLGQKSGYVKGLGFGPKPISFSKSRPSSSEREIELEHRLVETQLLVETQQQQLETQQDRIDQLEALYKNKTNNIINNLKKYCVIYDQAKGPHDPFFL</sequence>
<reference evidence="3 4" key="1">
    <citation type="journal article" date="2018" name="PLoS Genet.">
        <title>Population sequencing reveals clonal diversity and ancestral inbreeding in the grapevine cultivar Chardonnay.</title>
        <authorList>
            <person name="Roach M.J."/>
            <person name="Johnson D.L."/>
            <person name="Bohlmann J."/>
            <person name="van Vuuren H.J."/>
            <person name="Jones S.J."/>
            <person name="Pretorius I.S."/>
            <person name="Schmidt S.A."/>
            <person name="Borneman A.R."/>
        </authorList>
    </citation>
    <scope>NUCLEOTIDE SEQUENCE [LARGE SCALE GENOMIC DNA]</scope>
    <source>
        <strain evidence="4">cv. Chardonnay</strain>
        <tissue evidence="3">Leaf</tissue>
    </source>
</reference>
<evidence type="ECO:0000313" key="4">
    <source>
        <dbReference type="Proteomes" id="UP000288805"/>
    </source>
</evidence>